<dbReference type="InterPro" id="IPR032314">
    <property type="entry name" value="DUF4845"/>
</dbReference>
<dbReference type="Pfam" id="PF16137">
    <property type="entry name" value="DUF4845"/>
    <property type="match status" value="1"/>
</dbReference>
<name>A0ABT1QKZ4_9GAMM</name>
<dbReference type="EMBL" id="JANFQO010000001">
    <property type="protein sequence ID" value="MCQ4163189.1"/>
    <property type="molecule type" value="Genomic_DNA"/>
</dbReference>
<keyword evidence="3" id="KW-1185">Reference proteome</keyword>
<keyword evidence="1" id="KW-1133">Transmembrane helix</keyword>
<dbReference type="RefSeq" id="WP_255910212.1">
    <property type="nucleotide sequence ID" value="NZ_JANFQO010000001.1"/>
</dbReference>
<accession>A0ABT1QKZ4</accession>
<proteinExistence type="predicted"/>
<keyword evidence="1" id="KW-0812">Transmembrane</keyword>
<organism evidence="2 3">
    <name type="scientific">Tahibacter harae</name>
    <dbReference type="NCBI Taxonomy" id="2963937"/>
    <lineage>
        <taxon>Bacteria</taxon>
        <taxon>Pseudomonadati</taxon>
        <taxon>Pseudomonadota</taxon>
        <taxon>Gammaproteobacteria</taxon>
        <taxon>Lysobacterales</taxon>
        <taxon>Rhodanobacteraceae</taxon>
        <taxon>Tahibacter</taxon>
    </lineage>
</organism>
<sequence>MRQSQRGITLIGFVLLLCVGGFFAYAAMKLIPVYTEYMGVVKSMEQLAGEPGVESKDITEIRAMLTTRFSIQYVDESQIPPQNIQVKKQGGGASLRVFYDKRLPFIANVSLLVSFDKTVQLGGMGKGG</sequence>
<comment type="caution">
    <text evidence="2">The sequence shown here is derived from an EMBL/GenBank/DDBJ whole genome shotgun (WGS) entry which is preliminary data.</text>
</comment>
<evidence type="ECO:0000313" key="2">
    <source>
        <dbReference type="EMBL" id="MCQ4163189.1"/>
    </source>
</evidence>
<reference evidence="2" key="1">
    <citation type="submission" date="2022-07" db="EMBL/GenBank/DDBJ databases">
        <title>Tahibacter sp., a new gammaproteobacterium isolated from the silt sample collected at pig farm.</title>
        <authorList>
            <person name="Chen H."/>
        </authorList>
    </citation>
    <scope>NUCLEOTIDE SEQUENCE</scope>
    <source>
        <strain evidence="2">P2K</strain>
    </source>
</reference>
<keyword evidence="1" id="KW-0472">Membrane</keyword>
<gene>
    <name evidence="2" type="ORF">NM961_00510</name>
</gene>
<feature type="transmembrane region" description="Helical" evidence="1">
    <location>
        <begin position="7"/>
        <end position="28"/>
    </location>
</feature>
<protein>
    <submittedName>
        <fullName evidence="2">DUF4845 domain-containing protein</fullName>
    </submittedName>
</protein>
<evidence type="ECO:0000313" key="3">
    <source>
        <dbReference type="Proteomes" id="UP001165498"/>
    </source>
</evidence>
<dbReference type="Proteomes" id="UP001165498">
    <property type="component" value="Unassembled WGS sequence"/>
</dbReference>
<evidence type="ECO:0000256" key="1">
    <source>
        <dbReference type="SAM" id="Phobius"/>
    </source>
</evidence>